<dbReference type="Pfam" id="PF01545">
    <property type="entry name" value="Cation_efflux"/>
    <property type="match status" value="1"/>
</dbReference>
<feature type="domain" description="Cation efflux protein transmembrane" evidence="8">
    <location>
        <begin position="458"/>
        <end position="695"/>
    </location>
</feature>
<dbReference type="GO" id="GO:0008324">
    <property type="term" value="F:monoatomic cation transmembrane transporter activity"/>
    <property type="evidence" value="ECO:0007669"/>
    <property type="project" value="InterPro"/>
</dbReference>
<dbReference type="Gene3D" id="3.30.70.330">
    <property type="match status" value="1"/>
</dbReference>
<dbReference type="GO" id="GO:0030003">
    <property type="term" value="P:intracellular monoatomic cation homeostasis"/>
    <property type="evidence" value="ECO:0007669"/>
    <property type="project" value="UniProtKB-ARBA"/>
</dbReference>
<feature type="transmembrane region" description="Helical" evidence="7">
    <location>
        <begin position="670"/>
        <end position="691"/>
    </location>
</feature>
<comment type="subcellular location">
    <subcellularLocation>
        <location evidence="1">Membrane</location>
        <topology evidence="1">Multi-pass membrane protein</topology>
    </subcellularLocation>
</comment>
<feature type="compositionally biased region" description="Pro residues" evidence="6">
    <location>
        <begin position="1"/>
        <end position="10"/>
    </location>
</feature>
<reference evidence="9" key="1">
    <citation type="submission" date="2023-03" db="EMBL/GenBank/DDBJ databases">
        <title>Mating type loci evolution in Malassezia.</title>
        <authorList>
            <person name="Coelho M.A."/>
        </authorList>
    </citation>
    <scope>NUCLEOTIDE SEQUENCE</scope>
    <source>
        <strain evidence="9">CBS 14135</strain>
    </source>
</reference>
<dbReference type="InterPro" id="IPR058533">
    <property type="entry name" value="Cation_efflux_TM"/>
</dbReference>
<evidence type="ECO:0000259" key="8">
    <source>
        <dbReference type="Pfam" id="PF01545"/>
    </source>
</evidence>
<feature type="transmembrane region" description="Helical" evidence="7">
    <location>
        <begin position="647"/>
        <end position="664"/>
    </location>
</feature>
<evidence type="ECO:0000313" key="9">
    <source>
        <dbReference type="EMBL" id="WFC93603.1"/>
    </source>
</evidence>
<keyword evidence="3 7" id="KW-0812">Transmembrane</keyword>
<keyword evidence="2" id="KW-0813">Transport</keyword>
<evidence type="ECO:0000256" key="7">
    <source>
        <dbReference type="SAM" id="Phobius"/>
    </source>
</evidence>
<evidence type="ECO:0000256" key="2">
    <source>
        <dbReference type="ARBA" id="ARBA00022448"/>
    </source>
</evidence>
<dbReference type="Proteomes" id="UP001216638">
    <property type="component" value="Chromosome 1"/>
</dbReference>
<dbReference type="SUPFAM" id="SSF161111">
    <property type="entry name" value="Cation efflux protein transmembrane domain-like"/>
    <property type="match status" value="1"/>
</dbReference>
<dbReference type="GO" id="GO:0016020">
    <property type="term" value="C:membrane"/>
    <property type="evidence" value="ECO:0007669"/>
    <property type="project" value="UniProtKB-SubCell"/>
</dbReference>
<feature type="region of interest" description="Disordered" evidence="6">
    <location>
        <begin position="1"/>
        <end position="40"/>
    </location>
</feature>
<proteinExistence type="predicted"/>
<dbReference type="EMBL" id="CP119951">
    <property type="protein sequence ID" value="WFC93603.1"/>
    <property type="molecule type" value="Genomic_DNA"/>
</dbReference>
<organism evidence="9 10">
    <name type="scientific">Malassezia brasiliensis</name>
    <dbReference type="NCBI Taxonomy" id="1821822"/>
    <lineage>
        <taxon>Eukaryota</taxon>
        <taxon>Fungi</taxon>
        <taxon>Dikarya</taxon>
        <taxon>Basidiomycota</taxon>
        <taxon>Ustilaginomycotina</taxon>
        <taxon>Malasseziomycetes</taxon>
        <taxon>Malasseziales</taxon>
        <taxon>Malasseziaceae</taxon>
        <taxon>Malassezia</taxon>
    </lineage>
</organism>
<evidence type="ECO:0000256" key="1">
    <source>
        <dbReference type="ARBA" id="ARBA00004141"/>
    </source>
</evidence>
<dbReference type="Gene3D" id="1.20.1510.10">
    <property type="entry name" value="Cation efflux protein transmembrane domain"/>
    <property type="match status" value="1"/>
</dbReference>
<evidence type="ECO:0000256" key="4">
    <source>
        <dbReference type="ARBA" id="ARBA00022989"/>
    </source>
</evidence>
<name>A0AAF0IR69_9BASI</name>
<gene>
    <name evidence="9" type="ORF">MBRA1_000224</name>
</gene>
<dbReference type="AlphaFoldDB" id="A0AAF0IR69"/>
<feature type="region of interest" description="Disordered" evidence="6">
    <location>
        <begin position="398"/>
        <end position="417"/>
    </location>
</feature>
<dbReference type="PANTHER" id="PTHR43840">
    <property type="entry name" value="MITOCHONDRIAL METAL TRANSPORTER 1-RELATED"/>
    <property type="match status" value="1"/>
</dbReference>
<dbReference type="InterPro" id="IPR050291">
    <property type="entry name" value="CDF_Transporter"/>
</dbReference>
<feature type="region of interest" description="Disordered" evidence="6">
    <location>
        <begin position="207"/>
        <end position="245"/>
    </location>
</feature>
<dbReference type="GO" id="GO:0098771">
    <property type="term" value="P:inorganic ion homeostasis"/>
    <property type="evidence" value="ECO:0007669"/>
    <property type="project" value="UniProtKB-ARBA"/>
</dbReference>
<feature type="transmembrane region" description="Helical" evidence="7">
    <location>
        <begin position="524"/>
        <end position="543"/>
    </location>
</feature>
<feature type="compositionally biased region" description="Basic and acidic residues" evidence="6">
    <location>
        <begin position="11"/>
        <end position="31"/>
    </location>
</feature>
<keyword evidence="5 7" id="KW-0472">Membrane</keyword>
<evidence type="ECO:0000256" key="6">
    <source>
        <dbReference type="SAM" id="MobiDB-lite"/>
    </source>
</evidence>
<keyword evidence="10" id="KW-1185">Reference proteome</keyword>
<evidence type="ECO:0000313" key="10">
    <source>
        <dbReference type="Proteomes" id="UP001216638"/>
    </source>
</evidence>
<dbReference type="NCBIfam" id="TIGR01297">
    <property type="entry name" value="CDF"/>
    <property type="match status" value="1"/>
</dbReference>
<keyword evidence="4 7" id="KW-1133">Transmembrane helix</keyword>
<dbReference type="PANTHER" id="PTHR43840:SF15">
    <property type="entry name" value="MITOCHONDRIAL METAL TRANSPORTER 1-RELATED"/>
    <property type="match status" value="1"/>
</dbReference>
<feature type="compositionally biased region" description="Basic and acidic residues" evidence="6">
    <location>
        <begin position="278"/>
        <end position="295"/>
    </location>
</feature>
<evidence type="ECO:0000256" key="3">
    <source>
        <dbReference type="ARBA" id="ARBA00022692"/>
    </source>
</evidence>
<dbReference type="InterPro" id="IPR012677">
    <property type="entry name" value="Nucleotide-bd_a/b_plait_sf"/>
</dbReference>
<accession>A0AAF0IR69</accession>
<dbReference type="InterPro" id="IPR027469">
    <property type="entry name" value="Cation_efflux_TMD_sf"/>
</dbReference>
<evidence type="ECO:0000256" key="5">
    <source>
        <dbReference type="ARBA" id="ARBA00023136"/>
    </source>
</evidence>
<protein>
    <recommendedName>
        <fullName evidence="8">Cation efflux protein transmembrane domain-containing protein</fullName>
    </recommendedName>
</protein>
<dbReference type="InterPro" id="IPR002524">
    <property type="entry name" value="Cation_efflux"/>
</dbReference>
<sequence length="781" mass="84532">MLKYPNPPHPKGVDDAHEKGHHGEQQDKDAPGPESTGSRNKQIIGFAKFYTREEAFEAREVLNGFRIDPERGCILKAELAKKNLHTKRSAQCVINKHQATNAHGVASRGVIHEPPLSMTDPHTAYAMAMLNAGIPSTQAKHFPPPLNMAAIADNSRDLISPVLPQSAPPRMDTVLSNFGAWTMPSNSFDMSTGERSSYVGSPNLARGATVLDAPRGPNKILSTGYDSLPKRPDVSVRQASFGEPRRLSAETRVPFRDVSVGEPLAGFDPTASLGRLQLGRDEPMSDRSEAKERGELSIPTPPTDSGDATLNSLAYAAGYKQGVDQGERFGHGEGRLLGREKGFELWEELGYYLGMIHTWRRILEQERGSGSRKTQKQLQHLGNLESLVQQMPMQNDSSVLHDEHAPTSNDDDDESEPGLQRLLERIRARYKLVSSSLAAVGIQPGRAGTQRTVAQVALLGLASNVLLCLLKAAAGWVLGSAVLLADASHSASDTFGDVLALCCLYKAQKRPTPRYPLGYGKLETLGSVGISIMLLCSSIGIIVHACMRLTQTMPDAWRASLGPATSWLGRALQILGAGHAHSHAHAHAHDTHSTSVSAISFVLIGILAKEALYQFTHRMARRTHSSVLEVGAHPLTQASAYHHRMEAIGSLGSFLAIAGSWLGFPMLDPLGGLLLALLYGRGAWLLLLSALQQLCDQRVSEDVYEAIQNAFDEAVVECKAHATPPCEYSALTAIGSGRNVVVHATLHFSPHVRVADALETEKRVHDAIIVLQIRLSLAEVA</sequence>
<feature type="region of interest" description="Disordered" evidence="6">
    <location>
        <begin position="260"/>
        <end position="308"/>
    </location>
</feature>